<feature type="compositionally biased region" description="Basic residues" evidence="1">
    <location>
        <begin position="142"/>
        <end position="151"/>
    </location>
</feature>
<evidence type="ECO:0000313" key="3">
    <source>
        <dbReference type="Proteomes" id="UP000284706"/>
    </source>
</evidence>
<dbReference type="EMBL" id="NHYE01005201">
    <property type="protein sequence ID" value="PPQ76044.1"/>
    <property type="molecule type" value="Genomic_DNA"/>
</dbReference>
<dbReference type="AlphaFoldDB" id="A0A409WC04"/>
<evidence type="ECO:0000256" key="1">
    <source>
        <dbReference type="SAM" id="MobiDB-lite"/>
    </source>
</evidence>
<feature type="compositionally biased region" description="Basic and acidic residues" evidence="1">
    <location>
        <begin position="1"/>
        <end position="10"/>
    </location>
</feature>
<feature type="region of interest" description="Disordered" evidence="1">
    <location>
        <begin position="1"/>
        <end position="273"/>
    </location>
</feature>
<sequence>MPKPLQREPTSEELIQAAFDAQRFDPSQKENLTPDVFVTESPRSQATSDGKEGPMMQRPTTRKTYPPPTIVVTVAGDGQGAKDLGANVEEHVEKQLPEKKSSEKRPSEKRSPAKKLSERKLSEKKSLEKKSSETQLSEKQPPSKRTKKPKAPSKAARQLDQIVEKRSHSMACCPSRLVRRVKSHPVTLGFTSTWFSDIDEKKEPESPTSQESVPPLPVPSTSALDLPTHRPKNDVPPEPVADPVKKRQRVDTVDVDVREEEPPAEGKQAVPGGEVVRTVIRHANKVSSRPTSPVSSVLRGLDCSSTTSFEKQLDVAQRQRTVSAKSSSLVVKVEKDVLLTRSPVWGHPADQLFCRLEGRPEPDAISVSSQVEVLPLPKKPEPMKIPKSVL</sequence>
<dbReference type="InParanoid" id="A0A409WC04"/>
<proteinExistence type="predicted"/>
<name>A0A409WC04_9AGAR</name>
<feature type="compositionally biased region" description="Basic and acidic residues" evidence="1">
    <location>
        <begin position="243"/>
        <end position="256"/>
    </location>
</feature>
<comment type="caution">
    <text evidence="2">The sequence shown here is derived from an EMBL/GenBank/DDBJ whole genome shotgun (WGS) entry which is preliminary data.</text>
</comment>
<evidence type="ECO:0000313" key="2">
    <source>
        <dbReference type="EMBL" id="PPQ76044.1"/>
    </source>
</evidence>
<accession>A0A409WC04</accession>
<reference evidence="2 3" key="1">
    <citation type="journal article" date="2018" name="Evol. Lett.">
        <title>Horizontal gene cluster transfer increased hallucinogenic mushroom diversity.</title>
        <authorList>
            <person name="Reynolds H.T."/>
            <person name="Vijayakumar V."/>
            <person name="Gluck-Thaler E."/>
            <person name="Korotkin H.B."/>
            <person name="Matheny P.B."/>
            <person name="Slot J.C."/>
        </authorList>
    </citation>
    <scope>NUCLEOTIDE SEQUENCE [LARGE SCALE GENOMIC DNA]</scope>
    <source>
        <strain evidence="2 3">SRW20</strain>
    </source>
</reference>
<keyword evidence="3" id="KW-1185">Reference proteome</keyword>
<organism evidence="2 3">
    <name type="scientific">Gymnopilus dilepis</name>
    <dbReference type="NCBI Taxonomy" id="231916"/>
    <lineage>
        <taxon>Eukaryota</taxon>
        <taxon>Fungi</taxon>
        <taxon>Dikarya</taxon>
        <taxon>Basidiomycota</taxon>
        <taxon>Agaricomycotina</taxon>
        <taxon>Agaricomycetes</taxon>
        <taxon>Agaricomycetidae</taxon>
        <taxon>Agaricales</taxon>
        <taxon>Agaricineae</taxon>
        <taxon>Hymenogastraceae</taxon>
        <taxon>Gymnopilus</taxon>
    </lineage>
</organism>
<protein>
    <submittedName>
        <fullName evidence="2">Uncharacterized protein</fullName>
    </submittedName>
</protein>
<gene>
    <name evidence="2" type="ORF">CVT26_005378</name>
</gene>
<dbReference type="Proteomes" id="UP000284706">
    <property type="component" value="Unassembled WGS sequence"/>
</dbReference>
<feature type="compositionally biased region" description="Basic and acidic residues" evidence="1">
    <location>
        <begin position="88"/>
        <end position="132"/>
    </location>
</feature>